<sequence>MNFNRSLRKAASMVLVLVVPLTVEAQLRGMLPEENMHHVYDGMVIGIPEYGMEAPGLVEVSDEFFERYLADNGKTGSSYVDDGAATVKYHYWGQIDHWQFGHIIVQEHVRINAPSSSLYLLTVGRGGQLISTRKLAYREHMMGRAMTQTATINDHHIELYSRREEGPEPPYDVKEEHELLQVDFQGRVNETEPELSASPERLELSSALDRDFIERHNLFSVIPRISIIGWSEDDKLAWIAGFYDQNVGAVFYSWYLQDLKSNEIIWHHRDDEDQALAHSGRLASLEAVGSFVFEKYYEDAIEQHRDVLQEHGIVSHTELSVQDFPYYLYGRMVFNVAVDVQYHEHPMFGVDVIEEVDMFLEEGAPEVSRRQKFFNEQFEMAAYLAAEPLAYVKSPHDSRTLAVVTAWVRRAWEGPPNDLILKIHGAHIQ</sequence>
<evidence type="ECO:0000313" key="1">
    <source>
        <dbReference type="EMBL" id="SIQ97690.1"/>
    </source>
</evidence>
<dbReference type="EMBL" id="FTMS01000020">
    <property type="protein sequence ID" value="SIQ97690.1"/>
    <property type="molecule type" value="Genomic_DNA"/>
</dbReference>
<keyword evidence="2" id="KW-1185">Reference proteome</keyword>
<proteinExistence type="predicted"/>
<reference evidence="1 2" key="1">
    <citation type="submission" date="2017-01" db="EMBL/GenBank/DDBJ databases">
        <authorList>
            <person name="Mah S.A."/>
            <person name="Swanson W.J."/>
            <person name="Moy G.W."/>
            <person name="Vacquier V.D."/>
        </authorList>
    </citation>
    <scope>NUCLEOTIDE SEQUENCE [LARGE SCALE GENOMIC DNA]</scope>
    <source>
        <strain evidence="1 2">ASpG1</strain>
    </source>
</reference>
<dbReference type="Proteomes" id="UP000186400">
    <property type="component" value="Unassembled WGS sequence"/>
</dbReference>
<gene>
    <name evidence="1" type="ORF">SAMN05920897_12040</name>
</gene>
<protein>
    <submittedName>
        <fullName evidence="1">Uncharacterized protein</fullName>
    </submittedName>
</protein>
<dbReference type="RefSeq" id="WP_143559255.1">
    <property type="nucleotide sequence ID" value="NZ_FTMS01000020.1"/>
</dbReference>
<name>A0A1N6X603_9SPIO</name>
<dbReference type="AlphaFoldDB" id="A0A1N6X603"/>
<evidence type="ECO:0000313" key="2">
    <source>
        <dbReference type="Proteomes" id="UP000186400"/>
    </source>
</evidence>
<dbReference type="OrthoDB" id="373925at2"/>
<accession>A0A1N6X603</accession>
<organism evidence="1 2">
    <name type="scientific">Alkalispirochaeta americana</name>
    <dbReference type="NCBI Taxonomy" id="159291"/>
    <lineage>
        <taxon>Bacteria</taxon>
        <taxon>Pseudomonadati</taxon>
        <taxon>Spirochaetota</taxon>
        <taxon>Spirochaetia</taxon>
        <taxon>Spirochaetales</taxon>
        <taxon>Spirochaetaceae</taxon>
        <taxon>Alkalispirochaeta</taxon>
    </lineage>
</organism>